<evidence type="ECO:0000256" key="3">
    <source>
        <dbReference type="ARBA" id="ARBA00022991"/>
    </source>
</evidence>
<evidence type="ECO:0000259" key="4">
    <source>
        <dbReference type="SMART" id="SM00091"/>
    </source>
</evidence>
<organism evidence="5">
    <name type="scientific">Chrysotila carterae</name>
    <name type="common">Marine alga</name>
    <name type="synonym">Syracosphaera carterae</name>
    <dbReference type="NCBI Taxonomy" id="13221"/>
    <lineage>
        <taxon>Eukaryota</taxon>
        <taxon>Haptista</taxon>
        <taxon>Haptophyta</taxon>
        <taxon>Prymnesiophyceae</taxon>
        <taxon>Isochrysidales</taxon>
        <taxon>Isochrysidaceae</taxon>
        <taxon>Chrysotila</taxon>
    </lineage>
</organism>
<dbReference type="PANTHER" id="PTHR47429">
    <property type="entry name" value="PROTEIN TWIN LOV 1"/>
    <property type="match status" value="1"/>
</dbReference>
<protein>
    <recommendedName>
        <fullName evidence="4">PAS domain-containing protein</fullName>
    </recommendedName>
</protein>
<evidence type="ECO:0000256" key="2">
    <source>
        <dbReference type="ARBA" id="ARBA00022643"/>
    </source>
</evidence>
<dbReference type="InterPro" id="IPR035965">
    <property type="entry name" value="PAS-like_dom_sf"/>
</dbReference>
<dbReference type="SMART" id="SM00091">
    <property type="entry name" value="PAS"/>
    <property type="match status" value="2"/>
</dbReference>
<dbReference type="PANTHER" id="PTHR47429:SF2">
    <property type="entry name" value="PROTEIN TWIN LOV 1"/>
    <property type="match status" value="1"/>
</dbReference>
<sequence length="361" mass="38814">MCVSETLINRLEQALSLSDEARVITSAISPFKIVHTNKAWSELTGYAFTEVVGKSCDFLNGPHTEQKTLERLGDCIRAKKTVTVQVIYYKKSGQPLSVRLSCSPVLRSDGTVTNMLGVLRSDPSHPSLIGVPWRRHLTQLAAPPPPHSFDRPPNQPAGSCTAAGHATHAMGAPARVEAGLYGRALEDQPVTHSASIPIAAANASHSKASACSSDVFSIAPSLPPSTAPAAAGLGGMRRSKRARDLTKLDSVLGDETQGAVVITAKDPPYNIIHANKAWCELCGYEAEEVEGKTNKILTGPETDPAQLNELMRAVRRCEPTVHTLVNYKKGGKRFVNQVHVSPLYDENKDVVAFMAHLTEVA</sequence>
<dbReference type="EMBL" id="HBIZ01048565">
    <property type="protein sequence ID" value="CAE0778436.1"/>
    <property type="molecule type" value="Transcribed_RNA"/>
</dbReference>
<gene>
    <name evidence="5" type="ORF">PCAR00345_LOCUS31075</name>
</gene>
<dbReference type="InterPro" id="IPR000014">
    <property type="entry name" value="PAS"/>
</dbReference>
<name>A0A7S4BVW4_CHRCT</name>
<accession>A0A7S4BVW4</accession>
<keyword evidence="3" id="KW-0157">Chromophore</keyword>
<dbReference type="Pfam" id="PF13426">
    <property type="entry name" value="PAS_9"/>
    <property type="match status" value="2"/>
</dbReference>
<dbReference type="GO" id="GO:0005634">
    <property type="term" value="C:nucleus"/>
    <property type="evidence" value="ECO:0007669"/>
    <property type="project" value="TreeGrafter"/>
</dbReference>
<keyword evidence="1" id="KW-0285">Flavoprotein</keyword>
<dbReference type="Gene3D" id="3.30.450.20">
    <property type="entry name" value="PAS domain"/>
    <property type="match status" value="2"/>
</dbReference>
<dbReference type="AlphaFoldDB" id="A0A7S4BVW4"/>
<dbReference type="CDD" id="cd00130">
    <property type="entry name" value="PAS"/>
    <property type="match status" value="2"/>
</dbReference>
<feature type="domain" description="PAS" evidence="4">
    <location>
        <begin position="9"/>
        <end position="77"/>
    </location>
</feature>
<dbReference type="SUPFAM" id="SSF55785">
    <property type="entry name" value="PYP-like sensor domain (PAS domain)"/>
    <property type="match status" value="2"/>
</dbReference>
<evidence type="ECO:0000256" key="1">
    <source>
        <dbReference type="ARBA" id="ARBA00022630"/>
    </source>
</evidence>
<feature type="domain" description="PAS" evidence="4">
    <location>
        <begin position="246"/>
        <end position="315"/>
    </location>
</feature>
<proteinExistence type="predicted"/>
<keyword evidence="2" id="KW-0288">FMN</keyword>
<evidence type="ECO:0000313" key="5">
    <source>
        <dbReference type="EMBL" id="CAE0778436.1"/>
    </source>
</evidence>
<dbReference type="NCBIfam" id="TIGR00229">
    <property type="entry name" value="sensory_box"/>
    <property type="match status" value="2"/>
</dbReference>
<dbReference type="InterPro" id="IPR001610">
    <property type="entry name" value="PAC"/>
</dbReference>
<reference evidence="5" key="1">
    <citation type="submission" date="2021-01" db="EMBL/GenBank/DDBJ databases">
        <authorList>
            <person name="Corre E."/>
            <person name="Pelletier E."/>
            <person name="Niang G."/>
            <person name="Scheremetjew M."/>
            <person name="Finn R."/>
            <person name="Kale V."/>
            <person name="Holt S."/>
            <person name="Cochrane G."/>
            <person name="Meng A."/>
            <person name="Brown T."/>
            <person name="Cohen L."/>
        </authorList>
    </citation>
    <scope>NUCLEOTIDE SEQUENCE</scope>
    <source>
        <strain evidence="5">CCMP645</strain>
    </source>
</reference>
<dbReference type="SMART" id="SM00086">
    <property type="entry name" value="PAC"/>
    <property type="match status" value="2"/>
</dbReference>